<feature type="compositionally biased region" description="Polar residues" evidence="1">
    <location>
        <begin position="1"/>
        <end position="13"/>
    </location>
</feature>
<dbReference type="Proteomes" id="UP000199415">
    <property type="component" value="Unassembled WGS sequence"/>
</dbReference>
<dbReference type="AlphaFoldDB" id="A0A1G7QN48"/>
<accession>A0A1G7QN48</accession>
<dbReference type="RefSeq" id="WP_090019470.1">
    <property type="nucleotide sequence ID" value="NZ_FNCE01000004.1"/>
</dbReference>
<proteinExistence type="predicted"/>
<dbReference type="EMBL" id="FNCE01000004">
    <property type="protein sequence ID" value="SDF99935.1"/>
    <property type="molecule type" value="Genomic_DNA"/>
</dbReference>
<evidence type="ECO:0000256" key="1">
    <source>
        <dbReference type="SAM" id="MobiDB-lite"/>
    </source>
</evidence>
<reference evidence="2 3" key="1">
    <citation type="submission" date="2016-10" db="EMBL/GenBank/DDBJ databases">
        <authorList>
            <person name="de Groot N.N."/>
        </authorList>
    </citation>
    <scope>NUCLEOTIDE SEQUENCE [LARGE SCALE GENOMIC DNA]</scope>
    <source>
        <strain evidence="2 3">DSM 25584</strain>
    </source>
</reference>
<evidence type="ECO:0000313" key="3">
    <source>
        <dbReference type="Proteomes" id="UP000199415"/>
    </source>
</evidence>
<feature type="region of interest" description="Disordered" evidence="1">
    <location>
        <begin position="1"/>
        <end position="22"/>
    </location>
</feature>
<sequence>MQVWHNGSLTPEQMNGIARTARREQAEELHRWLVAGADRVRAALSGVSKLVAHRRGGPQRKARA</sequence>
<evidence type="ECO:0000313" key="2">
    <source>
        <dbReference type="EMBL" id="SDF99935.1"/>
    </source>
</evidence>
<organism evidence="2 3">
    <name type="scientific">Limimonas halophila</name>
    <dbReference type="NCBI Taxonomy" id="1082479"/>
    <lineage>
        <taxon>Bacteria</taxon>
        <taxon>Pseudomonadati</taxon>
        <taxon>Pseudomonadota</taxon>
        <taxon>Alphaproteobacteria</taxon>
        <taxon>Rhodospirillales</taxon>
        <taxon>Rhodovibrionaceae</taxon>
        <taxon>Limimonas</taxon>
    </lineage>
</organism>
<protein>
    <submittedName>
        <fullName evidence="2">Uncharacterized protein</fullName>
    </submittedName>
</protein>
<keyword evidence="3" id="KW-1185">Reference proteome</keyword>
<gene>
    <name evidence="2" type="ORF">SAMN05216241_10474</name>
</gene>
<name>A0A1G7QN48_9PROT</name>